<name>A0A6P5YCM2_DURZI</name>
<dbReference type="Pfam" id="PF00505">
    <property type="entry name" value="HMG_box"/>
    <property type="match status" value="4"/>
</dbReference>
<keyword evidence="5" id="KW-1185">Reference proteome</keyword>
<keyword evidence="3" id="KW-0472">Membrane</keyword>
<feature type="domain" description="HMG box" evidence="4">
    <location>
        <begin position="178"/>
        <end position="246"/>
    </location>
</feature>
<evidence type="ECO:0000313" key="5">
    <source>
        <dbReference type="Proteomes" id="UP000515121"/>
    </source>
</evidence>
<accession>A0A6P5YCM2</accession>
<gene>
    <name evidence="6" type="primary">LOC111290884</name>
</gene>
<feature type="domain" description="HMG box" evidence="4">
    <location>
        <begin position="294"/>
        <end position="360"/>
    </location>
</feature>
<dbReference type="PANTHER" id="PTHR46912">
    <property type="entry name" value="HIGH MOBILITY GROUP B PROTEIN 13"/>
    <property type="match status" value="1"/>
</dbReference>
<feature type="domain" description="HMG box" evidence="4">
    <location>
        <begin position="421"/>
        <end position="460"/>
    </location>
</feature>
<feature type="compositionally biased region" description="Polar residues" evidence="2">
    <location>
        <begin position="24"/>
        <end position="47"/>
    </location>
</feature>
<dbReference type="Gene3D" id="1.10.30.10">
    <property type="entry name" value="High mobility group box domain"/>
    <property type="match status" value="4"/>
</dbReference>
<sequence length="702" mass="83750">MADTAVVDVPKKSRNNGRKALKQKNPSTNDANILAQKLSQPSPTPVSSPMEADPYKENHEVLSQTSKRGKAAAKGKQSKQQQQSFEKELQEMQEMVQKLRIEKEKTEELLKEKDEMLKLKEEELETKGKDREKLQIEFKKLQKIKEFKPTMTFPIAQSQKDKKQNKKEKKKKEGGPEKKRPSPPYILWCKDQWNEVKKENPEADFKEVSNILGAKWKTVTTEEKKPYEEKYQAQKEAYLQLIGKEKRESEAMKLLENDHKQKTAMELLEQYLQFKQETEKETKKTKKERDPLKPKQPMSAFFLFSNERRAALLAENKNVLEVAKMTGEEWKNMTEEQRGPYEEMAKKNKEKYMQEMEVYKQKKKEEALNLRKEEEEMMKLQKQEALQLLKKKEKTENIIKKTKEKRQKKKKQQQNSDPNKPKKPASSFLLFSKETRKTLIQERQGINNSTINALISVKWKVWYYLKHHFWFFNLNYGSLLGLFFCFNFLGYRNLVRKRRIVGMPKQLKPWKHTRKNWKEEEEMMKLQKQEALQLLKKKEKTENIIKKTKEKRQKKKKQQQNSDPNKPKKPASSFLLFSKETRKTLIQERQGINNSTINALISVKWKVWYYLKHHFWFFNLNYGSLLGLFFCFNFLGYRNLVRKRRIVGMPKQLKPWKHTRKNWKNTNLQQLLRRRTSCNSESSDVLLMFKCLLNIIVILVGF</sequence>
<feature type="domain" description="HMG box" evidence="4">
    <location>
        <begin position="567"/>
        <end position="606"/>
    </location>
</feature>
<evidence type="ECO:0000256" key="2">
    <source>
        <dbReference type="SAM" id="MobiDB-lite"/>
    </source>
</evidence>
<dbReference type="CDD" id="cd22006">
    <property type="entry name" value="HMG-box_AtHMGB6-like_rpt1"/>
    <property type="match status" value="1"/>
</dbReference>
<feature type="transmembrane region" description="Helical" evidence="3">
    <location>
        <begin position="615"/>
        <end position="635"/>
    </location>
</feature>
<feature type="region of interest" description="Disordered" evidence="2">
    <location>
        <begin position="397"/>
        <end position="427"/>
    </location>
</feature>
<dbReference type="KEGG" id="dzi:111290884"/>
<dbReference type="Proteomes" id="UP000515121">
    <property type="component" value="Unplaced"/>
</dbReference>
<dbReference type="PANTHER" id="PTHR46912:SF1">
    <property type="entry name" value="HIGH MOBILITY GROUP B PROTEIN 13"/>
    <property type="match status" value="1"/>
</dbReference>
<dbReference type="GeneID" id="111290884"/>
<dbReference type="PROSITE" id="PS50118">
    <property type="entry name" value="HMG_BOX_2"/>
    <property type="match status" value="4"/>
</dbReference>
<feature type="compositionally biased region" description="Basic residues" evidence="2">
    <location>
        <begin position="67"/>
        <end position="77"/>
    </location>
</feature>
<dbReference type="CDD" id="cd22007">
    <property type="entry name" value="HMG-box_AtHMGB6-like_rpt2"/>
    <property type="match status" value="1"/>
</dbReference>
<dbReference type="InterPro" id="IPR009071">
    <property type="entry name" value="HMG_box_dom"/>
</dbReference>
<feature type="compositionally biased region" description="Basic residues" evidence="2">
    <location>
        <begin position="12"/>
        <end position="22"/>
    </location>
</feature>
<dbReference type="InterPro" id="IPR036910">
    <property type="entry name" value="HMG_box_dom_sf"/>
</dbReference>
<dbReference type="InterPro" id="IPR044601">
    <property type="entry name" value="HMGB6/HMGB13"/>
</dbReference>
<keyword evidence="1" id="KW-0238">DNA-binding</keyword>
<feature type="compositionally biased region" description="Basic residues" evidence="2">
    <location>
        <begin position="548"/>
        <end position="558"/>
    </location>
</feature>
<dbReference type="SUPFAM" id="SSF47095">
    <property type="entry name" value="HMG-box"/>
    <property type="match status" value="4"/>
</dbReference>
<feature type="compositionally biased region" description="Basic and acidic residues" evidence="2">
    <location>
        <begin position="171"/>
        <end position="180"/>
    </location>
</feature>
<dbReference type="OrthoDB" id="1919336at2759"/>
<evidence type="ECO:0000256" key="1">
    <source>
        <dbReference type="PROSITE-ProRule" id="PRU00267"/>
    </source>
</evidence>
<feature type="transmembrane region" description="Helical" evidence="3">
    <location>
        <begin position="469"/>
        <end position="489"/>
    </location>
</feature>
<feature type="compositionally biased region" description="Basic residues" evidence="2">
    <location>
        <begin position="402"/>
        <end position="412"/>
    </location>
</feature>
<dbReference type="SMART" id="SM00398">
    <property type="entry name" value="HMG"/>
    <property type="match status" value="4"/>
</dbReference>
<feature type="DNA-binding region" description="HMG box" evidence="1">
    <location>
        <begin position="567"/>
        <end position="606"/>
    </location>
</feature>
<evidence type="ECO:0000259" key="4">
    <source>
        <dbReference type="PROSITE" id="PS50118"/>
    </source>
</evidence>
<dbReference type="GO" id="GO:0005634">
    <property type="term" value="C:nucleus"/>
    <property type="evidence" value="ECO:0007669"/>
    <property type="project" value="UniProtKB-UniRule"/>
</dbReference>
<dbReference type="AlphaFoldDB" id="A0A6P5YCM2"/>
<evidence type="ECO:0000313" key="6">
    <source>
        <dbReference type="RefSeq" id="XP_022738122.1"/>
    </source>
</evidence>
<reference evidence="6" key="1">
    <citation type="submission" date="2025-08" db="UniProtKB">
        <authorList>
            <consortium name="RefSeq"/>
        </authorList>
    </citation>
    <scope>IDENTIFICATION</scope>
    <source>
        <tissue evidence="6">Fruit stalk</tissue>
    </source>
</reference>
<feature type="DNA-binding region" description="HMG box" evidence="1">
    <location>
        <begin position="178"/>
        <end position="246"/>
    </location>
</feature>
<organism evidence="5 6">
    <name type="scientific">Durio zibethinus</name>
    <name type="common">Durian</name>
    <dbReference type="NCBI Taxonomy" id="66656"/>
    <lineage>
        <taxon>Eukaryota</taxon>
        <taxon>Viridiplantae</taxon>
        <taxon>Streptophyta</taxon>
        <taxon>Embryophyta</taxon>
        <taxon>Tracheophyta</taxon>
        <taxon>Spermatophyta</taxon>
        <taxon>Magnoliopsida</taxon>
        <taxon>eudicotyledons</taxon>
        <taxon>Gunneridae</taxon>
        <taxon>Pentapetalae</taxon>
        <taxon>rosids</taxon>
        <taxon>malvids</taxon>
        <taxon>Malvales</taxon>
        <taxon>Malvaceae</taxon>
        <taxon>Helicteroideae</taxon>
        <taxon>Durio</taxon>
    </lineage>
</organism>
<keyword evidence="1" id="KW-0539">Nucleus</keyword>
<protein>
    <submittedName>
        <fullName evidence="6">High mobility group B protein 6-like isoform X1</fullName>
    </submittedName>
</protein>
<evidence type="ECO:0000256" key="3">
    <source>
        <dbReference type="SAM" id="Phobius"/>
    </source>
</evidence>
<dbReference type="RefSeq" id="XP_022738122.1">
    <property type="nucleotide sequence ID" value="XM_022882387.1"/>
</dbReference>
<keyword evidence="3" id="KW-1133">Transmembrane helix</keyword>
<feature type="region of interest" description="Disordered" evidence="2">
    <location>
        <begin position="149"/>
        <end position="185"/>
    </location>
</feature>
<feature type="DNA-binding region" description="HMG box" evidence="1">
    <location>
        <begin position="421"/>
        <end position="460"/>
    </location>
</feature>
<keyword evidence="3" id="KW-0812">Transmembrane</keyword>
<dbReference type="GO" id="GO:0003677">
    <property type="term" value="F:DNA binding"/>
    <property type="evidence" value="ECO:0007669"/>
    <property type="project" value="UniProtKB-UniRule"/>
</dbReference>
<feature type="DNA-binding region" description="HMG box" evidence="1">
    <location>
        <begin position="294"/>
        <end position="360"/>
    </location>
</feature>
<proteinExistence type="predicted"/>
<feature type="region of interest" description="Disordered" evidence="2">
    <location>
        <begin position="1"/>
        <end position="93"/>
    </location>
</feature>
<feature type="region of interest" description="Disordered" evidence="2">
    <location>
        <begin position="548"/>
        <end position="571"/>
    </location>
</feature>